<evidence type="ECO:0000256" key="3">
    <source>
        <dbReference type="ARBA" id="ARBA00026121"/>
    </source>
</evidence>
<evidence type="ECO:0000256" key="2">
    <source>
        <dbReference type="ARBA" id="ARBA00022832"/>
    </source>
</evidence>
<keyword evidence="2" id="KW-0276">Fatty acid metabolism</keyword>
<feature type="domain" description="AMP-dependent synthetase/ligase" evidence="4">
    <location>
        <begin position="63"/>
        <end position="422"/>
    </location>
</feature>
<proteinExistence type="predicted"/>
<dbReference type="InterPro" id="IPR000873">
    <property type="entry name" value="AMP-dep_synth/lig_dom"/>
</dbReference>
<protein>
    <recommendedName>
        <fullName evidence="3">long-chain-fatty-acid--CoA ligase</fullName>
        <ecNumber evidence="3">6.2.1.3</ecNumber>
    </recommendedName>
</protein>
<dbReference type="Proteomes" id="UP000038040">
    <property type="component" value="Unplaced"/>
</dbReference>
<evidence type="ECO:0000256" key="1">
    <source>
        <dbReference type="ARBA" id="ARBA00022598"/>
    </source>
</evidence>
<dbReference type="GO" id="GO:0004467">
    <property type="term" value="F:long-chain fatty acid-CoA ligase activity"/>
    <property type="evidence" value="ECO:0007669"/>
    <property type="project" value="UniProtKB-EC"/>
</dbReference>
<dbReference type="PANTHER" id="PTHR43272">
    <property type="entry name" value="LONG-CHAIN-FATTY-ACID--COA LIGASE"/>
    <property type="match status" value="1"/>
</dbReference>
<dbReference type="PANTHER" id="PTHR43272:SF43">
    <property type="entry name" value="LONG-CHAIN-FATTY-ACID--COA LIGASE"/>
    <property type="match status" value="1"/>
</dbReference>
<evidence type="ECO:0000313" key="5">
    <source>
        <dbReference type="Proteomes" id="UP000038040"/>
    </source>
</evidence>
<dbReference type="Gene3D" id="3.40.50.12780">
    <property type="entry name" value="N-terminal domain of ligase-like"/>
    <property type="match status" value="1"/>
</dbReference>
<dbReference type="GO" id="GO:0016020">
    <property type="term" value="C:membrane"/>
    <property type="evidence" value="ECO:0007669"/>
    <property type="project" value="TreeGrafter"/>
</dbReference>
<organism evidence="5 6">
    <name type="scientific">Dracunculus medinensis</name>
    <name type="common">Guinea worm</name>
    <dbReference type="NCBI Taxonomy" id="318479"/>
    <lineage>
        <taxon>Eukaryota</taxon>
        <taxon>Metazoa</taxon>
        <taxon>Ecdysozoa</taxon>
        <taxon>Nematoda</taxon>
        <taxon>Chromadorea</taxon>
        <taxon>Rhabditida</taxon>
        <taxon>Spirurina</taxon>
        <taxon>Dracunculoidea</taxon>
        <taxon>Dracunculidae</taxon>
        <taxon>Dracunculus</taxon>
    </lineage>
</organism>
<dbReference type="PROSITE" id="PS00455">
    <property type="entry name" value="AMP_BINDING"/>
    <property type="match status" value="1"/>
</dbReference>
<name>A0A0N4UG29_DRAME</name>
<dbReference type="InterPro" id="IPR042099">
    <property type="entry name" value="ANL_N_sf"/>
</dbReference>
<dbReference type="AlphaFoldDB" id="A0A0N4UG29"/>
<dbReference type="WBParaSite" id="DME_0000642301-mRNA-1">
    <property type="protein sequence ID" value="DME_0000642301-mRNA-1"/>
    <property type="gene ID" value="DME_0000642301"/>
</dbReference>
<keyword evidence="2" id="KW-0443">Lipid metabolism</keyword>
<accession>A0A0N4UG29</accession>
<keyword evidence="1" id="KW-0436">Ligase</keyword>
<dbReference type="GO" id="GO:0005783">
    <property type="term" value="C:endoplasmic reticulum"/>
    <property type="evidence" value="ECO:0007669"/>
    <property type="project" value="TreeGrafter"/>
</dbReference>
<sequence length="581" mass="65923">LADKQTRFDQIPPDIDTLYKVFLNGLRVSGDGPCIWHRSSIRHLYRPIKYSDVLERNIKNDFIGNETRVGIYSKNCPEWFITTLACIQHSIVIVPLYDTLGHEAIKFILEQCELNTVVVSDSENAKKLLSANISFLENIILIDRTNIDELITEGNEYHIKMMLPKPEDIYIICYTSGTTSIPKGVILTHQNFIANIAATHLLALTFFPDLISPNEVEISYLPLPHVVEQITHWCMFLIGSSVGYMTGNVQGLMTDMKDLRPTVFPAVPRILNRIYDQIQETVKNKNFIARALFNFAYQRKLSLVKQGIITNDTIWDWIIFSKIQKSLGGRVRLLSIGAAAIDAKVVEACRVIFGSVIVETYGLTECMLVTSSWPNDTKSVHGGAPAGCTLLKLIDVPELNYYSNEGKGEIMVKGPHVTKGYFKDPEKTAQLFDDQGFLHTGDIGQILPNGSIQIIDRKKHIFKLAQGEYIAPEKIENIYLRAPCVQQIFVDGNPLERWLFLFFFIKVKEYVLNELQKVGIQNNLNSLEKVKAIHLTNEAFSVENGLLTPTMKGKRPQLRKHYQDIINNLYKTMDSNNDPKK</sequence>
<dbReference type="Pfam" id="PF00501">
    <property type="entry name" value="AMP-binding"/>
    <property type="match status" value="1"/>
</dbReference>
<dbReference type="SUPFAM" id="SSF56801">
    <property type="entry name" value="Acetyl-CoA synthetase-like"/>
    <property type="match status" value="1"/>
</dbReference>
<evidence type="ECO:0000313" key="6">
    <source>
        <dbReference type="WBParaSite" id="DME_0000642301-mRNA-1"/>
    </source>
</evidence>
<reference evidence="6" key="1">
    <citation type="submission" date="2017-02" db="UniProtKB">
        <authorList>
            <consortium name="WormBaseParasite"/>
        </authorList>
    </citation>
    <scope>IDENTIFICATION</scope>
</reference>
<evidence type="ECO:0000259" key="4">
    <source>
        <dbReference type="Pfam" id="PF00501"/>
    </source>
</evidence>
<dbReference type="InterPro" id="IPR020845">
    <property type="entry name" value="AMP-binding_CS"/>
</dbReference>
<dbReference type="EC" id="6.2.1.3" evidence="3"/>